<dbReference type="Gene3D" id="3.20.20.220">
    <property type="match status" value="1"/>
</dbReference>
<proteinExistence type="inferred from homology"/>
<dbReference type="Pfam" id="PF01619">
    <property type="entry name" value="Pro_dh"/>
    <property type="match status" value="1"/>
</dbReference>
<comment type="similarity">
    <text evidence="8">Belongs to the aldehyde dehydrogenase family.</text>
</comment>
<dbReference type="PROSITE" id="PS00687">
    <property type="entry name" value="ALDEHYDE_DEHYDR_GLU"/>
    <property type="match status" value="1"/>
</dbReference>
<dbReference type="PROSITE" id="PS00070">
    <property type="entry name" value="ALDEHYDE_DEHYDR_CYS"/>
    <property type="match status" value="1"/>
</dbReference>
<dbReference type="AlphaFoldDB" id="A0A077MFF3"/>
<dbReference type="InterPro" id="IPR016160">
    <property type="entry name" value="Ald_DH_CS_CYS"/>
</dbReference>
<dbReference type="GO" id="GO:0003842">
    <property type="term" value="F:L-glutamate gamma-semialdehyde dehydrogenase activity"/>
    <property type="evidence" value="ECO:0007669"/>
    <property type="project" value="UniProtKB-EC"/>
</dbReference>
<evidence type="ECO:0000259" key="9">
    <source>
        <dbReference type="Pfam" id="PF00171"/>
    </source>
</evidence>
<organism evidence="11 12">
    <name type="scientific">Nostocoides jenkinsii Ben 74</name>
    <dbReference type="NCBI Taxonomy" id="1193518"/>
    <lineage>
        <taxon>Bacteria</taxon>
        <taxon>Bacillati</taxon>
        <taxon>Actinomycetota</taxon>
        <taxon>Actinomycetes</taxon>
        <taxon>Micrococcales</taxon>
        <taxon>Intrasporangiaceae</taxon>
        <taxon>Nostocoides</taxon>
    </lineage>
</organism>
<feature type="active site" evidence="6 7">
    <location>
        <position position="699"/>
    </location>
</feature>
<evidence type="ECO:0000256" key="8">
    <source>
        <dbReference type="RuleBase" id="RU003345"/>
    </source>
</evidence>
<dbReference type="InterPro" id="IPR016161">
    <property type="entry name" value="Ald_DH/histidinol_DH"/>
</dbReference>
<dbReference type="SUPFAM" id="SSF51730">
    <property type="entry name" value="FAD-linked oxidoreductase"/>
    <property type="match status" value="1"/>
</dbReference>
<dbReference type="PANTHER" id="PTHR42862">
    <property type="entry name" value="DELTA-1-PYRROLINE-5-CARBOXYLATE DEHYDROGENASE 1, ISOFORM A-RELATED"/>
    <property type="match status" value="1"/>
</dbReference>
<dbReference type="GO" id="GO:0003700">
    <property type="term" value="F:DNA-binding transcription factor activity"/>
    <property type="evidence" value="ECO:0007669"/>
    <property type="project" value="InterPro"/>
</dbReference>
<evidence type="ECO:0000256" key="7">
    <source>
        <dbReference type="PROSITE-ProRule" id="PRU10007"/>
    </source>
</evidence>
<evidence type="ECO:0000313" key="11">
    <source>
        <dbReference type="EMBL" id="CCI53942.1"/>
    </source>
</evidence>
<evidence type="ECO:0000256" key="3">
    <source>
        <dbReference type="ARBA" id="ARBA00023002"/>
    </source>
</evidence>
<comment type="caution">
    <text evidence="11">The sequence shown here is derived from an EMBL/GenBank/DDBJ whole genome shotgun (WGS) entry which is preliminary data.</text>
</comment>
<dbReference type="Pfam" id="PF00171">
    <property type="entry name" value="Aldedh"/>
    <property type="match status" value="1"/>
</dbReference>
<keyword evidence="3 8" id="KW-0560">Oxidoreductase</keyword>
<evidence type="ECO:0000259" key="10">
    <source>
        <dbReference type="Pfam" id="PF01619"/>
    </source>
</evidence>
<dbReference type="InterPro" id="IPR025703">
    <property type="entry name" value="Bifunct_PutA"/>
</dbReference>
<dbReference type="InterPro" id="IPR029510">
    <property type="entry name" value="Ald_DH_CS_GLU"/>
</dbReference>
<dbReference type="EC" id="1.2.1.88" evidence="2"/>
<dbReference type="GO" id="GO:0010133">
    <property type="term" value="P:L-proline catabolic process to L-glutamate"/>
    <property type="evidence" value="ECO:0007669"/>
    <property type="project" value="InterPro"/>
</dbReference>
<dbReference type="InterPro" id="IPR015590">
    <property type="entry name" value="Aldehyde_DH_dom"/>
</dbReference>
<reference evidence="11 12" key="1">
    <citation type="journal article" date="2013" name="ISME J.">
        <title>A metabolic model for members of the genus Tetrasphaera involved in enhanced biological phosphorus removal.</title>
        <authorList>
            <person name="Kristiansen R."/>
            <person name="Nguyen H.T.T."/>
            <person name="Saunders A.M."/>
            <person name="Nielsen J.L."/>
            <person name="Wimmer R."/>
            <person name="Le V.Q."/>
            <person name="McIlroy S.J."/>
            <person name="Petrovski S."/>
            <person name="Seviour R.J."/>
            <person name="Calteau A."/>
            <person name="Nielsen K.L."/>
            <person name="Nielsen P.H."/>
        </authorList>
    </citation>
    <scope>NUCLEOTIDE SEQUENCE [LARGE SCALE GENOMIC DNA]</scope>
    <source>
        <strain evidence="11 12">Ben 74</strain>
    </source>
</reference>
<comment type="catalytic activity">
    <reaction evidence="5">
        <text>L-glutamate 5-semialdehyde + NAD(+) + H2O = L-glutamate + NADH + 2 H(+)</text>
        <dbReference type="Rhea" id="RHEA:30235"/>
        <dbReference type="ChEBI" id="CHEBI:15377"/>
        <dbReference type="ChEBI" id="CHEBI:15378"/>
        <dbReference type="ChEBI" id="CHEBI:29985"/>
        <dbReference type="ChEBI" id="CHEBI:57540"/>
        <dbReference type="ChEBI" id="CHEBI:57945"/>
        <dbReference type="ChEBI" id="CHEBI:58066"/>
        <dbReference type="EC" id="1.2.1.88"/>
    </reaction>
</comment>
<comment type="pathway">
    <text evidence="1">Amino-acid degradation; L-proline degradation into L-glutamate; L-glutamate from L-proline: step 2/2.</text>
</comment>
<dbReference type="InterPro" id="IPR016162">
    <property type="entry name" value="Ald_DH_N"/>
</dbReference>
<dbReference type="Proteomes" id="UP000035720">
    <property type="component" value="Unassembled WGS sequence"/>
</dbReference>
<feature type="domain" description="Proline dehydrogenase" evidence="10">
    <location>
        <begin position="137"/>
        <end position="429"/>
    </location>
</feature>
<name>A0A077MFF3_9MICO</name>
<dbReference type="SUPFAM" id="SSF53720">
    <property type="entry name" value="ALDH-like"/>
    <property type="match status" value="1"/>
</dbReference>
<feature type="domain" description="Aldehyde dehydrogenase" evidence="9">
    <location>
        <begin position="508"/>
        <end position="921"/>
    </location>
</feature>
<dbReference type="STRING" id="1193518.BN13_510012"/>
<keyword evidence="4" id="KW-0520">NAD</keyword>
<evidence type="ECO:0000256" key="6">
    <source>
        <dbReference type="PIRSR" id="PIRSR000197-1"/>
    </source>
</evidence>
<keyword evidence="12" id="KW-1185">Reference proteome</keyword>
<protein>
    <recommendedName>
        <fullName evidence="2">L-glutamate gamma-semialdehyde dehydrogenase</fullName>
        <ecNumber evidence="2">1.2.1.88</ecNumber>
    </recommendedName>
</protein>
<feature type="active site" evidence="6">
    <location>
        <position position="733"/>
    </location>
</feature>
<evidence type="ECO:0000256" key="5">
    <source>
        <dbReference type="ARBA" id="ARBA00048142"/>
    </source>
</evidence>
<gene>
    <name evidence="11" type="ORF">BN13_510012</name>
</gene>
<dbReference type="EMBL" id="CAJC01000163">
    <property type="protein sequence ID" value="CCI53942.1"/>
    <property type="molecule type" value="Genomic_DNA"/>
</dbReference>
<evidence type="ECO:0000313" key="12">
    <source>
        <dbReference type="Proteomes" id="UP000035720"/>
    </source>
</evidence>
<dbReference type="PIRSF" id="PIRSF000197">
    <property type="entry name" value="Bifunct_PutA"/>
    <property type="match status" value="1"/>
</dbReference>
<dbReference type="GO" id="GO:0009898">
    <property type="term" value="C:cytoplasmic side of plasma membrane"/>
    <property type="evidence" value="ECO:0007669"/>
    <property type="project" value="TreeGrafter"/>
</dbReference>
<dbReference type="Gene3D" id="3.40.605.10">
    <property type="entry name" value="Aldehyde Dehydrogenase, Chain A, domain 1"/>
    <property type="match status" value="1"/>
</dbReference>
<evidence type="ECO:0000256" key="4">
    <source>
        <dbReference type="ARBA" id="ARBA00023027"/>
    </source>
</evidence>
<sequence>MPKVTDPRDEARVEAAIALAGRLLSTATADITPAERRRQDRLAGLIEDVEGRELVQALTDEVLRIDRPKRAANRFRRIVAEHGVPRSLGLIDRGLMALGARLAPGLPPLVMPLATRRIVAETHGLVIPAEDPALGAHIAARRAAGVDLNINVLGEAILSDAEADARLARVQATMARRDVTYVSVKISALCAQLDVAAFDHSVDRICDRLEVIFRAALAARPPVFVNLDMEEYADLHLTVAAFTRVLSQEEFRTAPAGIVLQAYLPDSHAVLDHLATWSAARVAAGGPPIKIRIVKGANLAMERVDAEQHGWVQAPYPLKSDVDASYKRLLDAALGHVATGTLRLGVASHNLFDIAWALTLIGELPAARRAGVEIEMLEGMVPAQARAVLAEAGSLLFYCPIVRDDEIEASLAYLARRFDENTGRDNFLRAMFTMEPGSASFEEQAGRFRAAVAARHTVSTTPRRPGLAETGDGFHNAPDSDFTAALVRGQLAAAMAQLPDVTVDVVTTPADVDEVVARIVAGQAAWAARTSAERAALLNTVADRMEADRFATLALMADEAGKTAREGDPEVSEGIDFARYYATADLPAESEPIGSVLIASPWNFPYAIPAGGVFAALMAGNTVVLKPAPETRRIAKWLVDQCHAAGIPQDALQYLACPDDDTGRHLITHDAFGTLILTGSYDSAKLFLGWKPRLRVLAETSGKNALVVTEAADQDAAIKDIVKSAFGHAGQKCSAASLAIVEAPVYDDPDFRRRLADAVATVRVGWGPDPATIMGPLISPPGEALERGLTRLDAGESWLVEPRQLDDSGRLWSPGVRIGVQPGSWFHRTECFGPVLGVVRAHDLADAIAIQNGTAYGLTAGLHSLDPGEIDTWLAAVEAGNLYVNRHITGAIVRRQPFGGWKRSAIGGGPKAGGPDYVAAFRRHPSVAIDFAAAAAAYRTAWDQRFGVESDPSALVSEANIHRYRPLGAVMVRFGADTPDGAVDAARAASAVCRTGRLAVFGPESDDAALVRALRSDRPDRLRLLTEAGEDVLRVCHELDIAVVTQPVSADAAAELPLWLHEQALSISRHRYGRVAGVEI</sequence>
<dbReference type="InterPro" id="IPR016163">
    <property type="entry name" value="Ald_DH_C"/>
</dbReference>
<dbReference type="InterPro" id="IPR002872">
    <property type="entry name" value="Proline_DH_dom"/>
</dbReference>
<accession>A0A077MFF3</accession>
<dbReference type="InterPro" id="IPR050485">
    <property type="entry name" value="Proline_metab_enzyme"/>
</dbReference>
<dbReference type="Gene3D" id="3.40.309.10">
    <property type="entry name" value="Aldehyde Dehydrogenase, Chain A, domain 2"/>
    <property type="match status" value="1"/>
</dbReference>
<dbReference type="GO" id="GO:0004657">
    <property type="term" value="F:proline dehydrogenase activity"/>
    <property type="evidence" value="ECO:0007669"/>
    <property type="project" value="InterPro"/>
</dbReference>
<evidence type="ECO:0000256" key="1">
    <source>
        <dbReference type="ARBA" id="ARBA00004786"/>
    </source>
</evidence>
<evidence type="ECO:0000256" key="2">
    <source>
        <dbReference type="ARBA" id="ARBA00012884"/>
    </source>
</evidence>
<dbReference type="InterPro" id="IPR029041">
    <property type="entry name" value="FAD-linked_oxidoreductase-like"/>
</dbReference>
<dbReference type="PANTHER" id="PTHR42862:SF1">
    <property type="entry name" value="DELTA-1-PYRROLINE-5-CARBOXYLATE DEHYDROGENASE 2, ISOFORM A-RELATED"/>
    <property type="match status" value="1"/>
</dbReference>